<dbReference type="PRINTS" id="PR00260">
    <property type="entry name" value="CHEMTRNSDUCR"/>
</dbReference>
<keyword evidence="1" id="KW-0145">Chemotaxis</keyword>
<dbReference type="PANTHER" id="PTHR43531">
    <property type="entry name" value="PROTEIN ICFG"/>
    <property type="match status" value="1"/>
</dbReference>
<feature type="transmembrane region" description="Helical" evidence="4">
    <location>
        <begin position="191"/>
        <end position="212"/>
    </location>
</feature>
<feature type="transmembrane region" description="Helical" evidence="4">
    <location>
        <begin position="12"/>
        <end position="33"/>
    </location>
</feature>
<accession>A0ABT8SGX7</accession>
<evidence type="ECO:0000259" key="5">
    <source>
        <dbReference type="PROSITE" id="PS50111"/>
    </source>
</evidence>
<feature type="non-terminal residue" evidence="7">
    <location>
        <position position="358"/>
    </location>
</feature>
<keyword evidence="4" id="KW-0812">Transmembrane</keyword>
<evidence type="ECO:0000313" key="8">
    <source>
        <dbReference type="Proteomes" id="UP001169027"/>
    </source>
</evidence>
<dbReference type="Pfam" id="PF12729">
    <property type="entry name" value="4HB_MCP_1"/>
    <property type="match status" value="1"/>
</dbReference>
<dbReference type="RefSeq" id="WP_301816542.1">
    <property type="nucleotide sequence ID" value="NZ_JAUJZH010000084.1"/>
</dbReference>
<evidence type="ECO:0000256" key="3">
    <source>
        <dbReference type="PROSITE-ProRule" id="PRU00284"/>
    </source>
</evidence>
<keyword evidence="4" id="KW-0472">Membrane</keyword>
<dbReference type="PROSITE" id="PS50885">
    <property type="entry name" value="HAMP"/>
    <property type="match status" value="1"/>
</dbReference>
<proteinExistence type="inferred from homology"/>
<dbReference type="Pfam" id="PF00672">
    <property type="entry name" value="HAMP"/>
    <property type="match status" value="1"/>
</dbReference>
<reference evidence="7" key="1">
    <citation type="submission" date="2023-06" db="EMBL/GenBank/DDBJ databases">
        <authorList>
            <person name="Jiang Y."/>
            <person name="Liu Q."/>
        </authorList>
    </citation>
    <scope>NUCLEOTIDE SEQUENCE</scope>
    <source>
        <strain evidence="7">CGMCC 1.12090</strain>
    </source>
</reference>
<keyword evidence="3" id="KW-0807">Transducer</keyword>
<dbReference type="Gene3D" id="1.10.287.950">
    <property type="entry name" value="Methyl-accepting chemotaxis protein"/>
    <property type="match status" value="1"/>
</dbReference>
<dbReference type="InterPro" id="IPR024478">
    <property type="entry name" value="HlyB_4HB_MCP"/>
</dbReference>
<comment type="similarity">
    <text evidence="2">Belongs to the methyl-accepting chemotaxis (MCP) protein family.</text>
</comment>
<sequence length="358" mass="38803">MNAFYNLRIASKLLISFVIVLALTVFVGVFSVMQLAKVNQMSTDITTNWMPATRSLLEMKGLMARYRSMELQHILSSTEADLAGYEKSMTDAWASLQKSRGTYEKLISEPEEKKIYPEFVKAMGQYALEHDKVIALSRAQKNEEAVAMIRGDSLRLNLELSKMLDTLAEVNEVGARKADETGNAVYQDARLWVIGSLLSSVALGLLLALWIARIVAKPLAEAVKVAQSVAAGDLTSRVEARTTDETGQLMQALKEMNNSLVKIVGEVRTGTDTIATASSQIATGNQDLSSRTEEQASSLEETAASMEELTSTVKQNADNARQANQLAVSASEVAVKGGSVVSQVVDTMGSINASSRKI</sequence>
<dbReference type="EMBL" id="JAUKVY010000084">
    <property type="protein sequence ID" value="MDO1538137.1"/>
    <property type="molecule type" value="Genomic_DNA"/>
</dbReference>
<evidence type="ECO:0000313" key="7">
    <source>
        <dbReference type="EMBL" id="MDO1538137.1"/>
    </source>
</evidence>
<gene>
    <name evidence="7" type="ORF">Q2T77_38585</name>
</gene>
<dbReference type="PROSITE" id="PS50111">
    <property type="entry name" value="CHEMOTAXIS_TRANSDUC_2"/>
    <property type="match status" value="1"/>
</dbReference>
<dbReference type="SMART" id="SM00304">
    <property type="entry name" value="HAMP"/>
    <property type="match status" value="1"/>
</dbReference>
<dbReference type="InterPro" id="IPR004090">
    <property type="entry name" value="Chemotax_Me-accpt_rcpt"/>
</dbReference>
<dbReference type="InterPro" id="IPR003660">
    <property type="entry name" value="HAMP_dom"/>
</dbReference>
<evidence type="ECO:0000256" key="2">
    <source>
        <dbReference type="ARBA" id="ARBA00029447"/>
    </source>
</evidence>
<dbReference type="PANTHER" id="PTHR43531:SF11">
    <property type="entry name" value="METHYL-ACCEPTING CHEMOTAXIS PROTEIN 3"/>
    <property type="match status" value="1"/>
</dbReference>
<dbReference type="SUPFAM" id="SSF58104">
    <property type="entry name" value="Methyl-accepting chemotaxis protein (MCP) signaling domain"/>
    <property type="match status" value="1"/>
</dbReference>
<dbReference type="CDD" id="cd19411">
    <property type="entry name" value="MCP2201-like_sensor"/>
    <property type="match status" value="1"/>
</dbReference>
<dbReference type="InterPro" id="IPR047347">
    <property type="entry name" value="YvaQ-like_sensor"/>
</dbReference>
<keyword evidence="8" id="KW-1185">Reference proteome</keyword>
<name>A0ABT8SGX7_9BURK</name>
<feature type="domain" description="HAMP" evidence="6">
    <location>
        <begin position="213"/>
        <end position="265"/>
    </location>
</feature>
<evidence type="ECO:0000259" key="6">
    <source>
        <dbReference type="PROSITE" id="PS50885"/>
    </source>
</evidence>
<protein>
    <submittedName>
        <fullName evidence="7">MCP four helix bundle domain-containing protein</fullName>
    </submittedName>
</protein>
<evidence type="ECO:0000256" key="4">
    <source>
        <dbReference type="SAM" id="Phobius"/>
    </source>
</evidence>
<dbReference type="CDD" id="cd06225">
    <property type="entry name" value="HAMP"/>
    <property type="match status" value="1"/>
</dbReference>
<feature type="domain" description="Methyl-accepting transducer" evidence="5">
    <location>
        <begin position="270"/>
        <end position="358"/>
    </location>
</feature>
<organism evidence="7 8">
    <name type="scientific">Variovorax ginsengisoli</name>
    <dbReference type="NCBI Taxonomy" id="363844"/>
    <lineage>
        <taxon>Bacteria</taxon>
        <taxon>Pseudomonadati</taxon>
        <taxon>Pseudomonadota</taxon>
        <taxon>Betaproteobacteria</taxon>
        <taxon>Burkholderiales</taxon>
        <taxon>Comamonadaceae</taxon>
        <taxon>Variovorax</taxon>
    </lineage>
</organism>
<dbReference type="Proteomes" id="UP001169027">
    <property type="component" value="Unassembled WGS sequence"/>
</dbReference>
<dbReference type="InterPro" id="IPR051310">
    <property type="entry name" value="MCP_chemotaxis"/>
</dbReference>
<comment type="caution">
    <text evidence="7">The sequence shown here is derived from an EMBL/GenBank/DDBJ whole genome shotgun (WGS) entry which is preliminary data.</text>
</comment>
<keyword evidence="4" id="KW-1133">Transmembrane helix</keyword>
<evidence type="ECO:0000256" key="1">
    <source>
        <dbReference type="ARBA" id="ARBA00022500"/>
    </source>
</evidence>
<dbReference type="InterPro" id="IPR004089">
    <property type="entry name" value="MCPsignal_dom"/>
</dbReference>